<dbReference type="EMBL" id="CP068108">
    <property type="protein sequence ID" value="QQT98705.1"/>
    <property type="molecule type" value="Genomic_DNA"/>
</dbReference>
<proteinExistence type="predicted"/>
<evidence type="ECO:0000313" key="1">
    <source>
        <dbReference type="EMBL" id="QQT98705.1"/>
    </source>
</evidence>
<dbReference type="OrthoDB" id="6630352at2"/>
<sequence>MAINIEELKQITLRVLSEIQSCRGNEIELVEDYYWDIPRAARYNPYEEPKQLSLGQLSFDEEEVKRLLRTDDAVAYDLKRIAAIFYALSIDG</sequence>
<dbReference type="GeneID" id="93528143"/>
<protein>
    <submittedName>
        <fullName evidence="1">Uncharacterized protein</fullName>
    </submittedName>
</protein>
<organism evidence="1 2">
    <name type="scientific">Myroides odoratus</name>
    <name type="common">Flavobacterium odoratum</name>
    <dbReference type="NCBI Taxonomy" id="256"/>
    <lineage>
        <taxon>Bacteria</taxon>
        <taxon>Pseudomonadati</taxon>
        <taxon>Bacteroidota</taxon>
        <taxon>Flavobacteriia</taxon>
        <taxon>Flavobacteriales</taxon>
        <taxon>Flavobacteriaceae</taxon>
        <taxon>Myroides</taxon>
    </lineage>
</organism>
<dbReference type="Proteomes" id="UP000596202">
    <property type="component" value="Chromosome"/>
</dbReference>
<reference evidence="1 2" key="1">
    <citation type="submission" date="2021-01" db="EMBL/GenBank/DDBJ databases">
        <title>FDA dAtabase for Regulatory Grade micrObial Sequences (FDA-ARGOS): Supporting development and validation of Infectious Disease Dx tests.</title>
        <authorList>
            <person name="Sproer C."/>
            <person name="Gronow S."/>
            <person name="Severitt S."/>
            <person name="Schroder I."/>
            <person name="Tallon L."/>
            <person name="Sadzewicz L."/>
            <person name="Zhao X."/>
            <person name="Boylan J."/>
            <person name="Ott S."/>
            <person name="Bowen H."/>
            <person name="Vavikolanu K."/>
            <person name="Mehta A."/>
            <person name="Aluvathingal J."/>
            <person name="Nadendla S."/>
            <person name="Lowell S."/>
            <person name="Myers T."/>
            <person name="Yan Y."/>
            <person name="Sichtig H."/>
        </authorList>
    </citation>
    <scope>NUCLEOTIDE SEQUENCE [LARGE SCALE GENOMIC DNA]</scope>
    <source>
        <strain evidence="1 2">FDAARGOS_1131</strain>
    </source>
</reference>
<gene>
    <name evidence="1" type="ORF">I6I88_10775</name>
</gene>
<evidence type="ECO:0000313" key="2">
    <source>
        <dbReference type="Proteomes" id="UP000596202"/>
    </source>
</evidence>
<accession>A0A9Q6Z3R2</accession>
<name>A0A9Q6Z3R2_MYROD</name>
<dbReference type="AlphaFoldDB" id="A0A9Q6Z3R2"/>
<dbReference type="RefSeq" id="WP_002985788.1">
    <property type="nucleotide sequence ID" value="NZ_CP068108.1"/>
</dbReference>